<accession>L2GQD6</accession>
<evidence type="ECO:0000313" key="3">
    <source>
        <dbReference type="Proteomes" id="UP000011082"/>
    </source>
</evidence>
<feature type="compositionally biased region" description="Basic and acidic residues" evidence="1">
    <location>
        <begin position="1"/>
        <end position="16"/>
    </location>
</feature>
<dbReference type="EMBL" id="JH370131">
    <property type="protein sequence ID" value="ELA42542.1"/>
    <property type="molecule type" value="Genomic_DNA"/>
</dbReference>
<evidence type="ECO:0000313" key="2">
    <source>
        <dbReference type="EMBL" id="ELA42542.1"/>
    </source>
</evidence>
<gene>
    <name evidence="2" type="ORF">VICG_00294</name>
</gene>
<reference evidence="3" key="1">
    <citation type="submission" date="2011-05" db="EMBL/GenBank/DDBJ databases">
        <title>The genome sequence of Vittaforma corneae strain ATCC 50505.</title>
        <authorList>
            <consortium name="The Broad Institute Genome Sequencing Platform"/>
            <person name="Cuomo C."/>
            <person name="Didier E."/>
            <person name="Bowers L."/>
            <person name="Young S.K."/>
            <person name="Zeng Q."/>
            <person name="Gargeya S."/>
            <person name="Fitzgerald M."/>
            <person name="Haas B."/>
            <person name="Abouelleil A."/>
            <person name="Alvarado L."/>
            <person name="Arachchi H.M."/>
            <person name="Berlin A."/>
            <person name="Chapman S.B."/>
            <person name="Gearin G."/>
            <person name="Goldberg J."/>
            <person name="Griggs A."/>
            <person name="Gujja S."/>
            <person name="Hansen M."/>
            <person name="Heiman D."/>
            <person name="Howarth C."/>
            <person name="Larimer J."/>
            <person name="Lui A."/>
            <person name="MacDonald P.J.P."/>
            <person name="McCowen C."/>
            <person name="Montmayeur A."/>
            <person name="Murphy C."/>
            <person name="Neiman D."/>
            <person name="Pearson M."/>
            <person name="Priest M."/>
            <person name="Roberts A."/>
            <person name="Saif S."/>
            <person name="Shea T."/>
            <person name="Sisk P."/>
            <person name="Stolte C."/>
            <person name="Sykes S."/>
            <person name="Wortman J."/>
            <person name="Nusbaum C."/>
            <person name="Birren B."/>
        </authorList>
    </citation>
    <scope>NUCLEOTIDE SEQUENCE [LARGE SCALE GENOMIC DNA]</scope>
    <source>
        <strain evidence="3">ATCC 50505</strain>
    </source>
</reference>
<dbReference type="PANTHER" id="PTHR12010:SF2">
    <property type="entry name" value="40S RIBOSOMAL PROTEIN S29"/>
    <property type="match status" value="1"/>
</dbReference>
<dbReference type="OrthoDB" id="10252683at2759"/>
<feature type="region of interest" description="Disordered" evidence="1">
    <location>
        <begin position="1"/>
        <end position="27"/>
    </location>
</feature>
<dbReference type="InterPro" id="IPR039744">
    <property type="entry name" value="RIbosomal_uS14_euk_arc"/>
</dbReference>
<dbReference type="Proteomes" id="UP000011082">
    <property type="component" value="Unassembled WGS sequence"/>
</dbReference>
<dbReference type="GO" id="GO:0008270">
    <property type="term" value="F:zinc ion binding"/>
    <property type="evidence" value="ECO:0007669"/>
    <property type="project" value="InterPro"/>
</dbReference>
<dbReference type="VEuPathDB" id="MicrosporidiaDB:VICG_00294"/>
<sequence length="65" mass="7678">MPHDLKVRSDVEKELPNSHAVHGGKGQRRCRRCNNHRGFNRMCDINLCRRCLHQNAEFIGFKIYN</sequence>
<dbReference type="GeneID" id="19881012"/>
<evidence type="ECO:0000256" key="1">
    <source>
        <dbReference type="SAM" id="MobiDB-lite"/>
    </source>
</evidence>
<dbReference type="GO" id="GO:0003735">
    <property type="term" value="F:structural constituent of ribosome"/>
    <property type="evidence" value="ECO:0007669"/>
    <property type="project" value="InterPro"/>
</dbReference>
<dbReference type="RefSeq" id="XP_007603747.1">
    <property type="nucleotide sequence ID" value="XM_007603685.1"/>
</dbReference>
<name>L2GQD6_VITCO</name>
<evidence type="ECO:0008006" key="4">
    <source>
        <dbReference type="Google" id="ProtNLM"/>
    </source>
</evidence>
<dbReference type="HOGENOM" id="CLU_177289_2_0_1"/>
<dbReference type="GO" id="GO:0022627">
    <property type="term" value="C:cytosolic small ribosomal subunit"/>
    <property type="evidence" value="ECO:0007669"/>
    <property type="project" value="TreeGrafter"/>
</dbReference>
<dbReference type="InParanoid" id="L2GQD6"/>
<dbReference type="AlphaFoldDB" id="L2GQD6"/>
<keyword evidence="3" id="KW-1185">Reference proteome</keyword>
<dbReference type="PANTHER" id="PTHR12010">
    <property type="entry name" value="40S RIBOSOMAL PROTEIN S29"/>
    <property type="match status" value="1"/>
</dbReference>
<organism evidence="2 3">
    <name type="scientific">Vittaforma corneae (strain ATCC 50505)</name>
    <name type="common">Microsporidian parasite</name>
    <name type="synonym">Nosema corneum</name>
    <dbReference type="NCBI Taxonomy" id="993615"/>
    <lineage>
        <taxon>Eukaryota</taxon>
        <taxon>Fungi</taxon>
        <taxon>Fungi incertae sedis</taxon>
        <taxon>Microsporidia</taxon>
        <taxon>Nosematidae</taxon>
        <taxon>Vittaforma</taxon>
    </lineage>
</organism>
<protein>
    <recommendedName>
        <fullName evidence="4">40S ribosomal protein S29</fullName>
    </recommendedName>
</protein>
<proteinExistence type="predicted"/>
<dbReference type="STRING" id="993615.L2GQD6"/>
<dbReference type="GO" id="GO:0002181">
    <property type="term" value="P:cytoplasmic translation"/>
    <property type="evidence" value="ECO:0007669"/>
    <property type="project" value="TreeGrafter"/>
</dbReference>
<dbReference type="InterPro" id="IPR043140">
    <property type="entry name" value="Ribosomal_uS14_sf"/>
</dbReference>
<dbReference type="Gene3D" id="4.10.830.10">
    <property type="entry name" value="30s Ribosomal Protein S14, Chain N"/>
    <property type="match status" value="1"/>
</dbReference>